<evidence type="ECO:0000256" key="2">
    <source>
        <dbReference type="ARBA" id="ARBA00022691"/>
    </source>
</evidence>
<evidence type="ECO:0000313" key="8">
    <source>
        <dbReference type="Proteomes" id="UP000254889"/>
    </source>
</evidence>
<keyword evidence="4" id="KW-0408">Iron</keyword>
<dbReference type="RefSeq" id="WP_115692513.1">
    <property type="nucleotide sequence ID" value="NZ_CP031417.1"/>
</dbReference>
<dbReference type="SFLD" id="SFLDS00029">
    <property type="entry name" value="Radical_SAM"/>
    <property type="match status" value="1"/>
</dbReference>
<gene>
    <name evidence="7" type="ORF">DW352_17335</name>
</gene>
<dbReference type="PANTHER" id="PTHR11228">
    <property type="entry name" value="RADICAL SAM DOMAIN PROTEIN"/>
    <property type="match status" value="1"/>
</dbReference>
<dbReference type="GO" id="GO:0051536">
    <property type="term" value="F:iron-sulfur cluster binding"/>
    <property type="evidence" value="ECO:0007669"/>
    <property type="project" value="UniProtKB-KW"/>
</dbReference>
<dbReference type="EMBL" id="CP031417">
    <property type="protein sequence ID" value="AXK82134.1"/>
    <property type="molecule type" value="Genomic_DNA"/>
</dbReference>
<evidence type="ECO:0000256" key="5">
    <source>
        <dbReference type="ARBA" id="ARBA00023014"/>
    </source>
</evidence>
<keyword evidence="2" id="KW-0949">S-adenosyl-L-methionine</keyword>
<keyword evidence="8" id="KW-1185">Reference proteome</keyword>
<organism evidence="7 8">
    <name type="scientific">Pseudolabrys taiwanensis</name>
    <dbReference type="NCBI Taxonomy" id="331696"/>
    <lineage>
        <taxon>Bacteria</taxon>
        <taxon>Pseudomonadati</taxon>
        <taxon>Pseudomonadota</taxon>
        <taxon>Alphaproteobacteria</taxon>
        <taxon>Hyphomicrobiales</taxon>
        <taxon>Xanthobacteraceae</taxon>
        <taxon>Pseudolabrys</taxon>
    </lineage>
</organism>
<evidence type="ECO:0000256" key="3">
    <source>
        <dbReference type="ARBA" id="ARBA00022723"/>
    </source>
</evidence>
<keyword evidence="5" id="KW-0411">Iron-sulfur</keyword>
<dbReference type="Gene3D" id="3.20.20.70">
    <property type="entry name" value="Aldolase class I"/>
    <property type="match status" value="1"/>
</dbReference>
<dbReference type="InterPro" id="IPR050377">
    <property type="entry name" value="Radical_SAM_PqqE_MftC-like"/>
</dbReference>
<dbReference type="AlphaFoldDB" id="A0A345ZYY7"/>
<dbReference type="InterPro" id="IPR058240">
    <property type="entry name" value="rSAM_sf"/>
</dbReference>
<dbReference type="GO" id="GO:0046872">
    <property type="term" value="F:metal ion binding"/>
    <property type="evidence" value="ECO:0007669"/>
    <property type="project" value="UniProtKB-KW"/>
</dbReference>
<accession>A0A345ZYY7</accession>
<dbReference type="OrthoDB" id="9792276at2"/>
<dbReference type="NCBIfam" id="TIGR04085">
    <property type="entry name" value="rSAM_more_4Fe4S"/>
    <property type="match status" value="1"/>
</dbReference>
<dbReference type="SFLD" id="SFLDG01067">
    <property type="entry name" value="SPASM/twitch_domain_containing"/>
    <property type="match status" value="1"/>
</dbReference>
<evidence type="ECO:0000259" key="6">
    <source>
        <dbReference type="PROSITE" id="PS51918"/>
    </source>
</evidence>
<dbReference type="InterPro" id="IPR007197">
    <property type="entry name" value="rSAM"/>
</dbReference>
<dbReference type="InterPro" id="IPR023885">
    <property type="entry name" value="4Fe4S-binding_SPASM_dom"/>
</dbReference>
<dbReference type="SMART" id="SM00729">
    <property type="entry name" value="Elp3"/>
    <property type="match status" value="1"/>
</dbReference>
<dbReference type="SUPFAM" id="SSF102114">
    <property type="entry name" value="Radical SAM enzymes"/>
    <property type="match status" value="1"/>
</dbReference>
<proteinExistence type="predicted"/>
<keyword evidence="3" id="KW-0479">Metal-binding</keyword>
<dbReference type="KEGG" id="ptaw:DW352_17335"/>
<evidence type="ECO:0000256" key="1">
    <source>
        <dbReference type="ARBA" id="ARBA00001966"/>
    </source>
</evidence>
<dbReference type="InterPro" id="IPR006638">
    <property type="entry name" value="Elp3/MiaA/NifB-like_rSAM"/>
</dbReference>
<dbReference type="GO" id="GO:0003824">
    <property type="term" value="F:catalytic activity"/>
    <property type="evidence" value="ECO:0007669"/>
    <property type="project" value="InterPro"/>
</dbReference>
<dbReference type="Pfam" id="PF04055">
    <property type="entry name" value="Radical_SAM"/>
    <property type="match status" value="1"/>
</dbReference>
<comment type="cofactor">
    <cofactor evidence="1">
        <name>[4Fe-4S] cluster</name>
        <dbReference type="ChEBI" id="CHEBI:49883"/>
    </cofactor>
</comment>
<evidence type="ECO:0000313" key="7">
    <source>
        <dbReference type="EMBL" id="AXK82134.1"/>
    </source>
</evidence>
<evidence type="ECO:0000256" key="4">
    <source>
        <dbReference type="ARBA" id="ARBA00023004"/>
    </source>
</evidence>
<dbReference type="Proteomes" id="UP000254889">
    <property type="component" value="Chromosome"/>
</dbReference>
<dbReference type="PROSITE" id="PS51918">
    <property type="entry name" value="RADICAL_SAM"/>
    <property type="match status" value="1"/>
</dbReference>
<feature type="domain" description="Radical SAM core" evidence="6">
    <location>
        <begin position="98"/>
        <end position="308"/>
    </location>
</feature>
<sequence>MSDRRYSAVPLGWVQHADRSLAISRVQSRWAALNETAASLLRACESDGGRTLADLHAGFQARFGTVEPSELAGWLDSLAQAGLLTGDTARAQPRPRADYRVEHVYIELLARCNLRCVHCFMGGAPEREEELTPAQVFTLLDDFAAHGGQYVTLSGGEPILYRDFPAIARHVAELGLYGTVISNGISLRQEQLQLLDRLGFNVAISVDGITPEVNKAIRGRSPAKAIDAIDRTLRLVGPDRFILSFTPVKANIGELPKLFDFIEQRGIRRLNLSLYEAVGRAVDYTDMLTMDAADRLRLIRTVYEKAIDWIGKVEIDFNDTRNILSQFTESRASSELHPLWRGVRVTSSGEVFPSSFGAVERFRLGNIRDTAFGALLDSEVLSTLYNDLLDRDAKTPKCRDCVWRQICRGGSVASAFCANGEIHSPDAYCDAYLAVFPQVAVTLAELAPTGPS</sequence>
<dbReference type="SFLD" id="SFLDG01386">
    <property type="entry name" value="main_SPASM_domain-containing"/>
    <property type="match status" value="1"/>
</dbReference>
<protein>
    <submittedName>
        <fullName evidence="7">Radical SAM protein</fullName>
    </submittedName>
</protein>
<dbReference type="PANTHER" id="PTHR11228:SF7">
    <property type="entry name" value="PQQA PEPTIDE CYCLASE"/>
    <property type="match status" value="1"/>
</dbReference>
<reference evidence="7 8" key="1">
    <citation type="submission" date="2018-07" db="EMBL/GenBank/DDBJ databases">
        <authorList>
            <person name="Quirk P.G."/>
            <person name="Krulwich T.A."/>
        </authorList>
    </citation>
    <scope>NUCLEOTIDE SEQUENCE [LARGE SCALE GENOMIC DNA]</scope>
    <source>
        <strain evidence="7 8">CC-BB4</strain>
    </source>
</reference>
<dbReference type="CDD" id="cd01335">
    <property type="entry name" value="Radical_SAM"/>
    <property type="match status" value="1"/>
</dbReference>
<dbReference type="InterPro" id="IPR013785">
    <property type="entry name" value="Aldolase_TIM"/>
</dbReference>
<name>A0A345ZYY7_9HYPH</name>